<keyword evidence="2" id="KW-0749">Sporulation</keyword>
<dbReference type="InterPro" id="IPR013324">
    <property type="entry name" value="RNA_pol_sigma_r3/r4-like"/>
</dbReference>
<dbReference type="CDD" id="cd06171">
    <property type="entry name" value="Sigma70_r4"/>
    <property type="match status" value="1"/>
</dbReference>
<dbReference type="PIRSF" id="PIRSF000770">
    <property type="entry name" value="RNA_pol_sigma-SigE/K"/>
    <property type="match status" value="1"/>
</dbReference>
<dbReference type="Gene3D" id="1.10.10.10">
    <property type="entry name" value="Winged helix-like DNA-binding domain superfamily/Winged helix DNA-binding domain"/>
    <property type="match status" value="1"/>
</dbReference>
<dbReference type="SUPFAM" id="SSF88946">
    <property type="entry name" value="Sigma2 domain of RNA polymerase sigma factors"/>
    <property type="match status" value="1"/>
</dbReference>
<protein>
    <submittedName>
        <fullName evidence="8">RNA polymerase sporulation sigma factor SigK</fullName>
    </submittedName>
</protein>
<dbReference type="Pfam" id="PF04542">
    <property type="entry name" value="Sigma70_r2"/>
    <property type="match status" value="1"/>
</dbReference>
<dbReference type="InterPro" id="IPR050813">
    <property type="entry name" value="Sigma-70_Factor"/>
</dbReference>
<dbReference type="InterPro" id="IPR013325">
    <property type="entry name" value="RNA_pol_sigma_r2"/>
</dbReference>
<dbReference type="Pfam" id="PF04545">
    <property type="entry name" value="Sigma70_r4"/>
    <property type="match status" value="1"/>
</dbReference>
<keyword evidence="5" id="KW-0238">DNA-binding</keyword>
<dbReference type="InterPro" id="IPR000943">
    <property type="entry name" value="RNA_pol_sigma70"/>
</dbReference>
<evidence type="ECO:0000256" key="5">
    <source>
        <dbReference type="ARBA" id="ARBA00023125"/>
    </source>
</evidence>
<dbReference type="InterPro" id="IPR001387">
    <property type="entry name" value="Cro/C1-type_HTH"/>
</dbReference>
<dbReference type="GO" id="GO:0030435">
    <property type="term" value="P:sporulation resulting in formation of a cellular spore"/>
    <property type="evidence" value="ECO:0007669"/>
    <property type="project" value="UniProtKB-KW"/>
</dbReference>
<evidence type="ECO:0000259" key="7">
    <source>
        <dbReference type="PROSITE" id="PS50943"/>
    </source>
</evidence>
<dbReference type="GO" id="GO:0003677">
    <property type="term" value="F:DNA binding"/>
    <property type="evidence" value="ECO:0007669"/>
    <property type="project" value="UniProtKB-KW"/>
</dbReference>
<evidence type="ECO:0000256" key="3">
    <source>
        <dbReference type="ARBA" id="ARBA00023015"/>
    </source>
</evidence>
<keyword evidence="6" id="KW-0804">Transcription</keyword>
<name>A0A926D8G5_9FIRM</name>
<dbReference type="GO" id="GO:0016987">
    <property type="term" value="F:sigma factor activity"/>
    <property type="evidence" value="ECO:0007669"/>
    <property type="project" value="UniProtKB-KW"/>
</dbReference>
<dbReference type="PANTHER" id="PTHR30376">
    <property type="entry name" value="SIGMA FACTOR RPOH HEAT SHOCK RELATED"/>
    <property type="match status" value="1"/>
</dbReference>
<evidence type="ECO:0000256" key="1">
    <source>
        <dbReference type="ARBA" id="ARBA00007788"/>
    </source>
</evidence>
<dbReference type="InterPro" id="IPR007630">
    <property type="entry name" value="RNA_pol_sigma70_r4"/>
</dbReference>
<organism evidence="8 9">
    <name type="scientific">Yeguia hominis</name>
    <dbReference type="NCBI Taxonomy" id="2763662"/>
    <lineage>
        <taxon>Bacteria</taxon>
        <taxon>Bacillati</taxon>
        <taxon>Bacillota</taxon>
        <taxon>Clostridia</taxon>
        <taxon>Eubacteriales</taxon>
        <taxon>Yeguiaceae</taxon>
        <taxon>Yeguia</taxon>
    </lineage>
</organism>
<dbReference type="GO" id="GO:0006352">
    <property type="term" value="P:DNA-templated transcription initiation"/>
    <property type="evidence" value="ECO:0007669"/>
    <property type="project" value="InterPro"/>
</dbReference>
<dbReference type="PANTHER" id="PTHR30376:SF3">
    <property type="entry name" value="RNA POLYMERASE SIGMA FACTOR RPOH"/>
    <property type="match status" value="1"/>
</dbReference>
<gene>
    <name evidence="8" type="primary">sigK</name>
    <name evidence="8" type="ORF">IAG03_04445</name>
</gene>
<evidence type="ECO:0000256" key="6">
    <source>
        <dbReference type="ARBA" id="ARBA00023163"/>
    </source>
</evidence>
<sequence>MFTVLQFLLSDVLFFILHITSSGSFPRPLSAQEERACLQRLKEGDPHARAELIEHNLRLVAHIIKKYYADQNDQDDLISIGTIGLIKAIDSFDPDKGIRLSSYAARCVENEILMFFRSKKKNAQDISINEPIDTDKDGNALTLIDTMAVEDSIIDDLDTKIKSEQLRVFLYRALNTRERTILTLRYGLHGGRPLAQREVADRLKISRSYVSRIEKRAVAKLHAEFEKSGGM</sequence>
<dbReference type="PROSITE" id="PS50943">
    <property type="entry name" value="HTH_CROC1"/>
    <property type="match status" value="1"/>
</dbReference>
<evidence type="ECO:0000256" key="2">
    <source>
        <dbReference type="ARBA" id="ARBA00022969"/>
    </source>
</evidence>
<dbReference type="RefSeq" id="WP_249318609.1">
    <property type="nucleotide sequence ID" value="NZ_JACRSN010000005.1"/>
</dbReference>
<dbReference type="NCBIfam" id="NF004471">
    <property type="entry name" value="PRK05803.1"/>
    <property type="match status" value="1"/>
</dbReference>
<proteinExistence type="inferred from homology"/>
<dbReference type="AlphaFoldDB" id="A0A926D8G5"/>
<keyword evidence="4" id="KW-0731">Sigma factor</keyword>
<feature type="domain" description="HTH cro/C1-type" evidence="7">
    <location>
        <begin position="196"/>
        <end position="215"/>
    </location>
</feature>
<dbReference type="EMBL" id="JACRSN010000005">
    <property type="protein sequence ID" value="MBC8533262.1"/>
    <property type="molecule type" value="Genomic_DNA"/>
</dbReference>
<comment type="similarity">
    <text evidence="1">Belongs to the sigma-70 factor family.</text>
</comment>
<dbReference type="Proteomes" id="UP000651482">
    <property type="component" value="Unassembled WGS sequence"/>
</dbReference>
<dbReference type="Gene3D" id="1.20.120.1810">
    <property type="match status" value="1"/>
</dbReference>
<dbReference type="SUPFAM" id="SSF88659">
    <property type="entry name" value="Sigma3 and sigma4 domains of RNA polymerase sigma factors"/>
    <property type="match status" value="1"/>
</dbReference>
<keyword evidence="3" id="KW-0805">Transcription regulation</keyword>
<accession>A0A926D8G5</accession>
<comment type="caution">
    <text evidence="8">The sequence shown here is derived from an EMBL/GenBank/DDBJ whole genome shotgun (WGS) entry which is preliminary data.</text>
</comment>
<dbReference type="PROSITE" id="PS00715">
    <property type="entry name" value="SIGMA70_1"/>
    <property type="match status" value="1"/>
</dbReference>
<evidence type="ECO:0000256" key="4">
    <source>
        <dbReference type="ARBA" id="ARBA00023082"/>
    </source>
</evidence>
<dbReference type="InterPro" id="IPR007627">
    <property type="entry name" value="RNA_pol_sigma70_r2"/>
</dbReference>
<dbReference type="PRINTS" id="PR00046">
    <property type="entry name" value="SIGMA70FCT"/>
</dbReference>
<evidence type="ECO:0000313" key="9">
    <source>
        <dbReference type="Proteomes" id="UP000651482"/>
    </source>
</evidence>
<dbReference type="InterPro" id="IPR014284">
    <property type="entry name" value="RNA_pol_sigma-70_dom"/>
</dbReference>
<evidence type="ECO:0000313" key="8">
    <source>
        <dbReference type="EMBL" id="MBC8533262.1"/>
    </source>
</evidence>
<dbReference type="InterPro" id="IPR036388">
    <property type="entry name" value="WH-like_DNA-bd_sf"/>
</dbReference>
<reference evidence="8" key="1">
    <citation type="submission" date="2020-08" db="EMBL/GenBank/DDBJ databases">
        <title>Genome public.</title>
        <authorList>
            <person name="Liu C."/>
            <person name="Sun Q."/>
        </authorList>
    </citation>
    <scope>NUCLEOTIDE SEQUENCE</scope>
    <source>
        <strain evidence="8">NSJ-40</strain>
    </source>
</reference>
<dbReference type="NCBIfam" id="TIGR02937">
    <property type="entry name" value="sigma70-ECF"/>
    <property type="match status" value="1"/>
</dbReference>
<keyword evidence="9" id="KW-1185">Reference proteome</keyword>